<evidence type="ECO:0000256" key="4">
    <source>
        <dbReference type="ARBA" id="ARBA00022676"/>
    </source>
</evidence>
<comment type="pathway">
    <text evidence="2 11">Protein modification; protein glycosylation.</text>
</comment>
<reference evidence="14 15" key="1">
    <citation type="submission" date="2024-02" db="EMBL/GenBank/DDBJ databases">
        <authorList>
            <person name="Daric V."/>
            <person name="Darras S."/>
        </authorList>
    </citation>
    <scope>NUCLEOTIDE SEQUENCE [LARGE SCALE GENOMIC DNA]</scope>
</reference>
<dbReference type="PRINTS" id="PR02050">
    <property type="entry name" value="B14GALTRFASE"/>
</dbReference>
<evidence type="ECO:0000256" key="7">
    <source>
        <dbReference type="ARBA" id="ARBA00022968"/>
    </source>
</evidence>
<dbReference type="InterPro" id="IPR027995">
    <property type="entry name" value="Galactosyl_T_N"/>
</dbReference>
<evidence type="ECO:0000256" key="3">
    <source>
        <dbReference type="ARBA" id="ARBA00005735"/>
    </source>
</evidence>
<evidence type="ECO:0000259" key="12">
    <source>
        <dbReference type="Pfam" id="PF02709"/>
    </source>
</evidence>
<evidence type="ECO:0000313" key="14">
    <source>
        <dbReference type="EMBL" id="CAK8671241.1"/>
    </source>
</evidence>
<comment type="subcellular location">
    <subcellularLocation>
        <location evidence="1">Membrane</location>
        <topology evidence="1">Single-pass type II membrane protein</topology>
    </subcellularLocation>
</comment>
<evidence type="ECO:0000259" key="13">
    <source>
        <dbReference type="Pfam" id="PF13733"/>
    </source>
</evidence>
<dbReference type="Gene3D" id="3.90.550.10">
    <property type="entry name" value="Spore Coat Polysaccharide Biosynthesis Protein SpsA, Chain A"/>
    <property type="match status" value="1"/>
</dbReference>
<accession>A0ABP0EXC3</accession>
<keyword evidence="4 11" id="KW-0328">Glycosyltransferase</keyword>
<name>A0ABP0EXC3_CLALP</name>
<dbReference type="InterPro" id="IPR027791">
    <property type="entry name" value="Galactosyl_T_C"/>
</dbReference>
<keyword evidence="10 11" id="KW-0325">Glycoprotein</keyword>
<dbReference type="SUPFAM" id="SSF53448">
    <property type="entry name" value="Nucleotide-diphospho-sugar transferases"/>
    <property type="match status" value="1"/>
</dbReference>
<proteinExistence type="inferred from homology"/>
<dbReference type="Pfam" id="PF13733">
    <property type="entry name" value="Glyco_transf_7N"/>
    <property type="match status" value="1"/>
</dbReference>
<feature type="domain" description="Galactosyltransferase N-terminal" evidence="13">
    <location>
        <begin position="83"/>
        <end position="214"/>
    </location>
</feature>
<evidence type="ECO:0000256" key="5">
    <source>
        <dbReference type="ARBA" id="ARBA00022679"/>
    </source>
</evidence>
<dbReference type="Proteomes" id="UP001642483">
    <property type="component" value="Unassembled WGS sequence"/>
</dbReference>
<keyword evidence="5 11" id="KW-0808">Transferase</keyword>
<organism evidence="14 15">
    <name type="scientific">Clavelina lepadiformis</name>
    <name type="common">Light-bulb sea squirt</name>
    <name type="synonym">Ascidia lepadiformis</name>
    <dbReference type="NCBI Taxonomy" id="159417"/>
    <lineage>
        <taxon>Eukaryota</taxon>
        <taxon>Metazoa</taxon>
        <taxon>Chordata</taxon>
        <taxon>Tunicata</taxon>
        <taxon>Ascidiacea</taxon>
        <taxon>Aplousobranchia</taxon>
        <taxon>Clavelinidae</taxon>
        <taxon>Clavelina</taxon>
    </lineage>
</organism>
<evidence type="ECO:0000256" key="10">
    <source>
        <dbReference type="ARBA" id="ARBA00023180"/>
    </source>
</evidence>
<dbReference type="InterPro" id="IPR003859">
    <property type="entry name" value="Galactosyl_T"/>
</dbReference>
<keyword evidence="9" id="KW-0472">Membrane</keyword>
<evidence type="ECO:0000256" key="1">
    <source>
        <dbReference type="ARBA" id="ARBA00004606"/>
    </source>
</evidence>
<dbReference type="InterPro" id="IPR029044">
    <property type="entry name" value="Nucleotide-diphossugar_trans"/>
</dbReference>
<keyword evidence="15" id="KW-1185">Reference proteome</keyword>
<comment type="similarity">
    <text evidence="3 11">Belongs to the glycosyltransferase 7 family.</text>
</comment>
<evidence type="ECO:0000256" key="8">
    <source>
        <dbReference type="ARBA" id="ARBA00022989"/>
    </source>
</evidence>
<sequence>MSTLEVLLPYRQRSEEIVNHIQTGLVICLRTLPAVSFRSRRNFSSQTTLATTTSIQNLTTATVSFRQLLDRFQEKPCLLQKETLATPISFDLSVTPPEMENISNEYPQLQAGGLYLGPKFCKPRQSVAIIIPYRDRETHLRLWLHYTLGTLIMQQLYFTVFVVEQEATGVFNKGQLMNTAFNWVTTYSGHKFDCFIFHDVDMIPEVPGNFYQCPKGKAIAHLSPFIDKFNYTYNVKIGITVGGVVAFREWQYRAVNGYSNVYWGWGGEDDDMNVRIKLSGLKRVRPTWWYGRYTMIRHPHDTGNPINTIRHKLLKAAPERMAVDGLSDLDTVVDRVTYLPTHTHIMVRLKPQKDVNNTTPLPENPVGVGLEAVPEKPFKKSVKLPPVQINKIKKNSGNAVRPPG</sequence>
<comment type="function">
    <text evidence="11">Catalyses the transfer of galactose onto proteins or lipids.</text>
</comment>
<dbReference type="EMBL" id="CAWYQH010000001">
    <property type="protein sequence ID" value="CAK8671241.1"/>
    <property type="molecule type" value="Genomic_DNA"/>
</dbReference>
<dbReference type="PANTHER" id="PTHR19300">
    <property type="entry name" value="BETA-1,4-GALACTOSYLTRANSFERASE"/>
    <property type="match status" value="1"/>
</dbReference>
<feature type="domain" description="Galactosyltransferase C-terminal" evidence="12">
    <location>
        <begin position="221"/>
        <end position="298"/>
    </location>
</feature>
<protein>
    <recommendedName>
        <fullName evidence="11">Beta-1,4-galactosyltransferase</fullName>
        <ecNumber evidence="11">2.4.1.-</ecNumber>
    </recommendedName>
</protein>
<dbReference type="Pfam" id="PF02709">
    <property type="entry name" value="Glyco_transf_7C"/>
    <property type="match status" value="1"/>
</dbReference>
<dbReference type="PANTHER" id="PTHR19300:SF61">
    <property type="entry name" value="BETA-1,4-N-ACETYLGALACTOSAMINYLTRANSFERASE"/>
    <property type="match status" value="1"/>
</dbReference>
<evidence type="ECO:0000256" key="2">
    <source>
        <dbReference type="ARBA" id="ARBA00004922"/>
    </source>
</evidence>
<gene>
    <name evidence="14" type="ORF">CVLEPA_LOCUS293</name>
</gene>
<keyword evidence="6" id="KW-0812">Transmembrane</keyword>
<keyword evidence="7 11" id="KW-0735">Signal-anchor</keyword>
<evidence type="ECO:0000256" key="6">
    <source>
        <dbReference type="ARBA" id="ARBA00022692"/>
    </source>
</evidence>
<evidence type="ECO:0000256" key="11">
    <source>
        <dbReference type="RuleBase" id="RU368121"/>
    </source>
</evidence>
<comment type="caution">
    <text evidence="14">The sequence shown here is derived from an EMBL/GenBank/DDBJ whole genome shotgun (WGS) entry which is preliminary data.</text>
</comment>
<evidence type="ECO:0000313" key="15">
    <source>
        <dbReference type="Proteomes" id="UP001642483"/>
    </source>
</evidence>
<evidence type="ECO:0000256" key="9">
    <source>
        <dbReference type="ARBA" id="ARBA00023136"/>
    </source>
</evidence>
<keyword evidence="8" id="KW-1133">Transmembrane helix</keyword>
<dbReference type="EC" id="2.4.1.-" evidence="11"/>